<organism evidence="6">
    <name type="scientific">Heliothis virescens</name>
    <name type="common">Tobacco budworm moth</name>
    <dbReference type="NCBI Taxonomy" id="7102"/>
    <lineage>
        <taxon>Eukaryota</taxon>
        <taxon>Metazoa</taxon>
        <taxon>Ecdysozoa</taxon>
        <taxon>Arthropoda</taxon>
        <taxon>Hexapoda</taxon>
        <taxon>Insecta</taxon>
        <taxon>Pterygota</taxon>
        <taxon>Neoptera</taxon>
        <taxon>Endopterygota</taxon>
        <taxon>Lepidoptera</taxon>
        <taxon>Glossata</taxon>
        <taxon>Ditrysia</taxon>
        <taxon>Noctuoidea</taxon>
        <taxon>Noctuidae</taxon>
        <taxon>Heliothinae</taxon>
        <taxon>Heliothis</taxon>
    </lineage>
</organism>
<evidence type="ECO:0000256" key="1">
    <source>
        <dbReference type="ARBA" id="ARBA00004613"/>
    </source>
</evidence>
<accession>A0A2A4K661</accession>
<keyword evidence="4" id="KW-0027">Amidation</keyword>
<dbReference type="Pfam" id="PF06324">
    <property type="entry name" value="Pigment_DH"/>
    <property type="match status" value="1"/>
</dbReference>
<dbReference type="GO" id="GO:0005576">
    <property type="term" value="C:extracellular region"/>
    <property type="evidence" value="ECO:0007669"/>
    <property type="project" value="UniProtKB-SubCell"/>
</dbReference>
<evidence type="ECO:0000256" key="5">
    <source>
        <dbReference type="SAM" id="SignalP"/>
    </source>
</evidence>
<name>A0A2A4K661_HELVI</name>
<reference evidence="6" key="1">
    <citation type="submission" date="2017-09" db="EMBL/GenBank/DDBJ databases">
        <title>Contemporary evolution of a Lepidopteran species, Heliothis virescens, in response to modern agricultural practices.</title>
        <authorList>
            <person name="Fritz M.L."/>
            <person name="Deyonke A.M."/>
            <person name="Papanicolaou A."/>
            <person name="Micinski S."/>
            <person name="Westbrook J."/>
            <person name="Gould F."/>
        </authorList>
    </citation>
    <scope>NUCLEOTIDE SEQUENCE [LARGE SCALE GENOMIC DNA]</scope>
    <source>
        <strain evidence="6">HvINT-</strain>
        <tissue evidence="6">Whole body</tissue>
    </source>
</reference>
<keyword evidence="5" id="KW-0732">Signal</keyword>
<evidence type="ECO:0000256" key="2">
    <source>
        <dbReference type="ARBA" id="ARBA00010172"/>
    </source>
</evidence>
<dbReference type="EMBL" id="NWSH01000130">
    <property type="protein sequence ID" value="PCG79253.1"/>
    <property type="molecule type" value="Genomic_DNA"/>
</dbReference>
<dbReference type="GO" id="GO:0009416">
    <property type="term" value="P:response to light stimulus"/>
    <property type="evidence" value="ECO:0007669"/>
    <property type="project" value="InterPro"/>
</dbReference>
<dbReference type="GO" id="GO:0005179">
    <property type="term" value="F:hormone activity"/>
    <property type="evidence" value="ECO:0007669"/>
    <property type="project" value="InterPro"/>
</dbReference>
<sequence>MLNVVRRAALLFLALILTCEAFSNDFAAEHDIESFDEEEFSEIIPYVENDKYIRHIHLMINAYEDDVARRRIVTETNALVDTKYKTYKRNGDLINSILALPKGLNDAGR</sequence>
<dbReference type="InterPro" id="IPR009396">
    <property type="entry name" value="Pigment_DH"/>
</dbReference>
<gene>
    <name evidence="6" type="ORF">B5V51_1456</name>
</gene>
<proteinExistence type="inferred from homology"/>
<comment type="similarity">
    <text evidence="2">Belongs to the arthropod PDH family.</text>
</comment>
<evidence type="ECO:0000256" key="3">
    <source>
        <dbReference type="ARBA" id="ARBA00022525"/>
    </source>
</evidence>
<comment type="caution">
    <text evidence="6">The sequence shown here is derived from an EMBL/GenBank/DDBJ whole genome shotgun (WGS) entry which is preliminary data.</text>
</comment>
<evidence type="ECO:0000313" key="6">
    <source>
        <dbReference type="EMBL" id="PCG79253.1"/>
    </source>
</evidence>
<feature type="chain" id="PRO_5012472389" description="Pigment dispersing factor" evidence="5">
    <location>
        <begin position="22"/>
        <end position="109"/>
    </location>
</feature>
<dbReference type="AlphaFoldDB" id="A0A2A4K661"/>
<feature type="signal peptide" evidence="5">
    <location>
        <begin position="1"/>
        <end position="21"/>
    </location>
</feature>
<comment type="subcellular location">
    <subcellularLocation>
        <location evidence="1">Secreted</location>
    </subcellularLocation>
</comment>
<keyword evidence="3" id="KW-0964">Secreted</keyword>
<protein>
    <recommendedName>
        <fullName evidence="7">Pigment dispersing factor</fullName>
    </recommendedName>
</protein>
<evidence type="ECO:0008006" key="7">
    <source>
        <dbReference type="Google" id="ProtNLM"/>
    </source>
</evidence>
<evidence type="ECO:0000256" key="4">
    <source>
        <dbReference type="ARBA" id="ARBA00022815"/>
    </source>
</evidence>